<proteinExistence type="predicted"/>
<evidence type="ECO:0000313" key="1">
    <source>
        <dbReference type="EMBL" id="QHS90755.1"/>
    </source>
</evidence>
<accession>A0A6C0BEL5</accession>
<reference evidence="1" key="1">
    <citation type="journal article" date="2020" name="Nature">
        <title>Giant virus diversity and host interactions through global metagenomics.</title>
        <authorList>
            <person name="Schulz F."/>
            <person name="Roux S."/>
            <person name="Paez-Espino D."/>
            <person name="Jungbluth S."/>
            <person name="Walsh D.A."/>
            <person name="Denef V.J."/>
            <person name="McMahon K.D."/>
            <person name="Konstantinidis K.T."/>
            <person name="Eloe-Fadrosh E.A."/>
            <person name="Kyrpides N.C."/>
            <person name="Woyke T."/>
        </authorList>
    </citation>
    <scope>NUCLEOTIDE SEQUENCE</scope>
    <source>
        <strain evidence="1">GVMAG-M-3300010354-11</strain>
    </source>
</reference>
<sequence>MADMTYDSLCNAIMDIYTNMNEDSQYDDFDNQFGVIALLVDRFGFADMYDELCKEIYIAKGALWDCFDEIEAFKNAVCNTHEDLMCV</sequence>
<organism evidence="1">
    <name type="scientific">viral metagenome</name>
    <dbReference type="NCBI Taxonomy" id="1070528"/>
    <lineage>
        <taxon>unclassified sequences</taxon>
        <taxon>metagenomes</taxon>
        <taxon>organismal metagenomes</taxon>
    </lineage>
</organism>
<protein>
    <submittedName>
        <fullName evidence="1">Uncharacterized protein</fullName>
    </submittedName>
</protein>
<dbReference type="EMBL" id="MN739145">
    <property type="protein sequence ID" value="QHS90755.1"/>
    <property type="molecule type" value="Genomic_DNA"/>
</dbReference>
<name>A0A6C0BEL5_9ZZZZ</name>
<dbReference type="AlphaFoldDB" id="A0A6C0BEL5"/>